<gene>
    <name evidence="1" type="ORF">GCWU000324_00593</name>
</gene>
<dbReference type="EMBL" id="ACJW02000002">
    <property type="protein sequence ID" value="EEP68689.1"/>
    <property type="molecule type" value="Genomic_DNA"/>
</dbReference>
<reference evidence="1" key="1">
    <citation type="submission" date="2009-04" db="EMBL/GenBank/DDBJ databases">
        <authorList>
            <person name="Weinstock G."/>
            <person name="Sodergren E."/>
            <person name="Clifton S."/>
            <person name="Fulton L."/>
            <person name="Fulton B."/>
            <person name="Courtney L."/>
            <person name="Fronick C."/>
            <person name="Harrison M."/>
            <person name="Strong C."/>
            <person name="Farmer C."/>
            <person name="Delahaunty K."/>
            <person name="Markovic C."/>
            <person name="Hall O."/>
            <person name="Minx P."/>
            <person name="Tomlinson C."/>
            <person name="Mitreva M."/>
            <person name="Nelson J."/>
            <person name="Hou S."/>
            <person name="Wollam A."/>
            <person name="Pepin K.H."/>
            <person name="Johnson M."/>
            <person name="Bhonagiri V."/>
            <person name="Nash W.E."/>
            <person name="Warren W."/>
            <person name="Chinwalla A."/>
            <person name="Mardis E.R."/>
            <person name="Wilson R.K."/>
        </authorList>
    </citation>
    <scope>NUCLEOTIDE SEQUENCE [LARGE SCALE GENOMIC DNA]</scope>
    <source>
        <strain evidence="1">ATCC 51147</strain>
    </source>
</reference>
<keyword evidence="2" id="KW-1185">Reference proteome</keyword>
<evidence type="ECO:0000313" key="1">
    <source>
        <dbReference type="EMBL" id="EEP68689.1"/>
    </source>
</evidence>
<sequence>MGKGGDFTVFRLPEKGVGYKQEHASCRVPRLGRCFVVSISGCFGMV</sequence>
<organism evidence="1 2">
    <name type="scientific">Kingella oralis ATCC 51147</name>
    <dbReference type="NCBI Taxonomy" id="629741"/>
    <lineage>
        <taxon>Bacteria</taxon>
        <taxon>Pseudomonadati</taxon>
        <taxon>Pseudomonadota</taxon>
        <taxon>Betaproteobacteria</taxon>
        <taxon>Neisseriales</taxon>
        <taxon>Neisseriaceae</taxon>
        <taxon>Kingella</taxon>
    </lineage>
</organism>
<accession>C4GIA1</accession>
<dbReference type="HOGENOM" id="CLU_3184731_0_0_4"/>
<name>C4GIA1_9NEIS</name>
<dbReference type="AlphaFoldDB" id="C4GIA1"/>
<evidence type="ECO:0000313" key="2">
    <source>
        <dbReference type="Proteomes" id="UP000003009"/>
    </source>
</evidence>
<protein>
    <submittedName>
        <fullName evidence="1">Uncharacterized protein</fullName>
    </submittedName>
</protein>
<comment type="caution">
    <text evidence="1">The sequence shown here is derived from an EMBL/GenBank/DDBJ whole genome shotgun (WGS) entry which is preliminary data.</text>
</comment>
<dbReference type="Proteomes" id="UP000003009">
    <property type="component" value="Unassembled WGS sequence"/>
</dbReference>
<proteinExistence type="predicted"/>